<dbReference type="Gene3D" id="3.40.50.1820">
    <property type="entry name" value="alpha/beta hydrolase"/>
    <property type="match status" value="1"/>
</dbReference>
<reference evidence="5 6" key="1">
    <citation type="submission" date="2024-10" db="EMBL/GenBank/DDBJ databases">
        <title>The Natural Products Discovery Center: Release of the First 8490 Sequenced Strains for Exploring Actinobacteria Biosynthetic Diversity.</title>
        <authorList>
            <person name="Kalkreuter E."/>
            <person name="Kautsar S.A."/>
            <person name="Yang D."/>
            <person name="Bader C.D."/>
            <person name="Teijaro C.N."/>
            <person name="Fluegel L."/>
            <person name="Davis C.M."/>
            <person name="Simpson J.R."/>
            <person name="Lauterbach L."/>
            <person name="Steele A.D."/>
            <person name="Gui C."/>
            <person name="Meng S."/>
            <person name="Li G."/>
            <person name="Viehrig K."/>
            <person name="Ye F."/>
            <person name="Su P."/>
            <person name="Kiefer A.F."/>
            <person name="Nichols A."/>
            <person name="Cepeda A.J."/>
            <person name="Yan W."/>
            <person name="Fan B."/>
            <person name="Jiang Y."/>
            <person name="Adhikari A."/>
            <person name="Zheng C.-J."/>
            <person name="Schuster L."/>
            <person name="Cowan T.M."/>
            <person name="Smanski M.J."/>
            <person name="Chevrette M.G."/>
            <person name="De Carvalho L.P.S."/>
            <person name="Shen B."/>
        </authorList>
    </citation>
    <scope>NUCLEOTIDE SEQUENCE [LARGE SCALE GENOMIC DNA]</scope>
    <source>
        <strain evidence="5 6">NPDC019377</strain>
    </source>
</reference>
<dbReference type="InterPro" id="IPR002168">
    <property type="entry name" value="Lipase_GDXG_HIS_AS"/>
</dbReference>
<dbReference type="GO" id="GO:0016787">
    <property type="term" value="F:hydrolase activity"/>
    <property type="evidence" value="ECO:0007669"/>
    <property type="project" value="UniProtKB-KW"/>
</dbReference>
<dbReference type="PANTHER" id="PTHR48081:SF30">
    <property type="entry name" value="ACETYL-HYDROLASE LIPR-RELATED"/>
    <property type="match status" value="1"/>
</dbReference>
<dbReference type="InterPro" id="IPR013094">
    <property type="entry name" value="AB_hydrolase_3"/>
</dbReference>
<organism evidence="5 6">
    <name type="scientific">Nocardia testacea</name>
    <dbReference type="NCBI Taxonomy" id="248551"/>
    <lineage>
        <taxon>Bacteria</taxon>
        <taxon>Bacillati</taxon>
        <taxon>Actinomycetota</taxon>
        <taxon>Actinomycetes</taxon>
        <taxon>Mycobacteriales</taxon>
        <taxon>Nocardiaceae</taxon>
        <taxon>Nocardia</taxon>
    </lineage>
</organism>
<evidence type="ECO:0000256" key="2">
    <source>
        <dbReference type="ARBA" id="ARBA00022801"/>
    </source>
</evidence>
<protein>
    <submittedName>
        <fullName evidence="5">Alpha/beta hydrolase</fullName>
    </submittedName>
</protein>
<dbReference type="SUPFAM" id="SSF53474">
    <property type="entry name" value="alpha/beta-Hydrolases"/>
    <property type="match status" value="1"/>
</dbReference>
<comment type="caution">
    <text evidence="5">The sequence shown here is derived from an EMBL/GenBank/DDBJ whole genome shotgun (WGS) entry which is preliminary data.</text>
</comment>
<evidence type="ECO:0000313" key="5">
    <source>
        <dbReference type="EMBL" id="MFI2229456.1"/>
    </source>
</evidence>
<evidence type="ECO:0000256" key="3">
    <source>
        <dbReference type="PROSITE-ProRule" id="PRU10038"/>
    </source>
</evidence>
<dbReference type="Proteomes" id="UP001611494">
    <property type="component" value="Unassembled WGS sequence"/>
</dbReference>
<dbReference type="InterPro" id="IPR029058">
    <property type="entry name" value="AB_hydrolase_fold"/>
</dbReference>
<dbReference type="EMBL" id="JBIRYL010000001">
    <property type="protein sequence ID" value="MFI2229456.1"/>
    <property type="molecule type" value="Genomic_DNA"/>
</dbReference>
<dbReference type="PANTHER" id="PTHR48081">
    <property type="entry name" value="AB HYDROLASE SUPERFAMILY PROTEIN C4A8.06C"/>
    <property type="match status" value="1"/>
</dbReference>
<dbReference type="RefSeq" id="WP_397060347.1">
    <property type="nucleotide sequence ID" value="NZ_JBIRYL010000001.1"/>
</dbReference>
<comment type="similarity">
    <text evidence="1">Belongs to the 'GDXG' lipolytic enzyme family.</text>
</comment>
<accession>A0ABW7VVS4</accession>
<evidence type="ECO:0000259" key="4">
    <source>
        <dbReference type="Pfam" id="PF07859"/>
    </source>
</evidence>
<keyword evidence="2 5" id="KW-0378">Hydrolase</keyword>
<gene>
    <name evidence="5" type="ORF">ACH49Z_06345</name>
</gene>
<dbReference type="PROSITE" id="PS01174">
    <property type="entry name" value="LIPASE_GDXG_SER"/>
    <property type="match status" value="1"/>
</dbReference>
<evidence type="ECO:0000313" key="6">
    <source>
        <dbReference type="Proteomes" id="UP001611494"/>
    </source>
</evidence>
<evidence type="ECO:0000256" key="1">
    <source>
        <dbReference type="ARBA" id="ARBA00010515"/>
    </source>
</evidence>
<dbReference type="InterPro" id="IPR050300">
    <property type="entry name" value="GDXG_lipolytic_enzyme"/>
</dbReference>
<name>A0ABW7VVS4_9NOCA</name>
<proteinExistence type="inferred from homology"/>
<dbReference type="Pfam" id="PF07859">
    <property type="entry name" value="Abhydrolase_3"/>
    <property type="match status" value="1"/>
</dbReference>
<dbReference type="InterPro" id="IPR033140">
    <property type="entry name" value="Lipase_GDXG_put_SER_AS"/>
</dbReference>
<dbReference type="PROSITE" id="PS01173">
    <property type="entry name" value="LIPASE_GDXG_HIS"/>
    <property type="match status" value="1"/>
</dbReference>
<feature type="domain" description="Alpha/beta hydrolase fold-3" evidence="4">
    <location>
        <begin position="84"/>
        <end position="279"/>
    </location>
</feature>
<feature type="active site" evidence="3">
    <location>
        <position position="158"/>
    </location>
</feature>
<sequence>MSEPARGSLRARYVRQLSALTARRLAQFTPVNTYTLPAARTLIDRTLRAAAPTPRGTAVDRIQHGTVAGEWVRGPRATRTDAAILYVHGGGFVAGSAAGYRGVAARLSTATRLPVFTLDYRLAPEHPYPAAPRDVAAAFRWLTSRGHRPGRIVVAGDSAGGFLAADFAISHARNGSAPPAGLILFSPMTDLSLALAAGFPGGAAEGLLSPGLSRRAVAHFTPAPYDLRPVRGMPLPPALIHTSDTEFFGGDGVTLAERWTGAGATCELRVWRDQMHAFQVLPALVPESRLAYRSAARFVYSVLDTTAAAVRPRKASL</sequence>
<keyword evidence="6" id="KW-1185">Reference proteome</keyword>